<keyword evidence="10" id="KW-1185">Reference proteome</keyword>
<comment type="subcellular location">
    <subcellularLocation>
        <location evidence="1">Cytoplasm</location>
    </subcellularLocation>
</comment>
<name>A0A6P7YF28_9AMPH</name>
<dbReference type="KEGG" id="muo:115471904"/>
<dbReference type="PANTHER" id="PTHR14432">
    <property type="entry name" value="PROSAPIP2 PROTEIN/5-AZACYTIDINE INDUCED GENE 2"/>
    <property type="match status" value="1"/>
</dbReference>
<feature type="coiled-coil region" evidence="8">
    <location>
        <begin position="41"/>
        <end position="75"/>
    </location>
</feature>
<keyword evidence="2" id="KW-0963">Cytoplasm</keyword>
<dbReference type="InterPro" id="IPR051891">
    <property type="entry name" value="TBK1-IKBKE_adapters"/>
</dbReference>
<proteinExistence type="predicted"/>
<feature type="domain" description="Tbk1/Ikki binding" evidence="9">
    <location>
        <begin position="214"/>
        <end position="266"/>
    </location>
</feature>
<dbReference type="PANTHER" id="PTHR14432:SF6">
    <property type="entry name" value="5-AZACYTIDINE-INDUCED PROTEIN 2"/>
    <property type="match status" value="1"/>
</dbReference>
<evidence type="ECO:0000256" key="6">
    <source>
        <dbReference type="ARBA" id="ARBA00040858"/>
    </source>
</evidence>
<dbReference type="RefSeq" id="XP_030061700.1">
    <property type="nucleotide sequence ID" value="XM_030205840.1"/>
</dbReference>
<keyword evidence="4" id="KW-0832">Ubl conjugation</keyword>
<dbReference type="Proteomes" id="UP000515156">
    <property type="component" value="Chromosome 1"/>
</dbReference>
<dbReference type="GO" id="GO:0005737">
    <property type="term" value="C:cytoplasm"/>
    <property type="evidence" value="ECO:0007669"/>
    <property type="project" value="UniProtKB-SubCell"/>
</dbReference>
<feature type="coiled-coil region" evidence="8">
    <location>
        <begin position="100"/>
        <end position="186"/>
    </location>
</feature>
<gene>
    <name evidence="11 12" type="primary">AZI2</name>
</gene>
<dbReference type="CTD" id="64343"/>
<evidence type="ECO:0000313" key="10">
    <source>
        <dbReference type="Proteomes" id="UP000515156"/>
    </source>
</evidence>
<protein>
    <recommendedName>
        <fullName evidence="6">5-azacytidine-induced protein 2</fullName>
    </recommendedName>
</protein>
<evidence type="ECO:0000256" key="7">
    <source>
        <dbReference type="ARBA" id="ARBA00045676"/>
    </source>
</evidence>
<dbReference type="AlphaFoldDB" id="A0A6P7YF28"/>
<evidence type="ECO:0000256" key="8">
    <source>
        <dbReference type="SAM" id="Coils"/>
    </source>
</evidence>
<reference evidence="11 12" key="1">
    <citation type="submission" date="2025-04" db="UniProtKB">
        <authorList>
            <consortium name="RefSeq"/>
        </authorList>
    </citation>
    <scope>IDENTIFICATION</scope>
</reference>
<keyword evidence="3" id="KW-0597">Phosphoprotein</keyword>
<evidence type="ECO:0000259" key="9">
    <source>
        <dbReference type="Pfam" id="PF12845"/>
    </source>
</evidence>
<evidence type="ECO:0000256" key="5">
    <source>
        <dbReference type="ARBA" id="ARBA00023054"/>
    </source>
</evidence>
<dbReference type="InterPro" id="IPR024581">
    <property type="entry name" value="TBD"/>
</dbReference>
<evidence type="ECO:0000256" key="4">
    <source>
        <dbReference type="ARBA" id="ARBA00022843"/>
    </source>
</evidence>
<accession>A0A6P7YF28</accession>
<evidence type="ECO:0000313" key="12">
    <source>
        <dbReference type="RefSeq" id="XP_030061700.1"/>
    </source>
</evidence>
<evidence type="ECO:0000256" key="2">
    <source>
        <dbReference type="ARBA" id="ARBA00022490"/>
    </source>
</evidence>
<comment type="function">
    <text evidence="7">Adapter protein which binds TBK1 and IKBKE playing a role in antiviral innate immunity. Activates serine/threonine-protein kinase TBK1 and facilitates its oligomerization. Enhances the phosphorylation of NF-kappa-B p65 subunit RELA by TBK1. Promotes TBK1-induced as well as TNF-alpha or PMA-induced activation of NF-kappa-B. Participates in IFNB promoter activation via TICAM1.</text>
</comment>
<dbReference type="GeneID" id="115471904"/>
<dbReference type="Pfam" id="PF12845">
    <property type="entry name" value="TBD"/>
    <property type="match status" value="1"/>
</dbReference>
<evidence type="ECO:0000313" key="11">
    <source>
        <dbReference type="RefSeq" id="XP_030061690.1"/>
    </source>
</evidence>
<keyword evidence="5 8" id="KW-0175">Coiled coil</keyword>
<evidence type="ECO:0000256" key="1">
    <source>
        <dbReference type="ARBA" id="ARBA00004496"/>
    </source>
</evidence>
<dbReference type="RefSeq" id="XP_030061690.1">
    <property type="nucleotide sequence ID" value="XM_030205830.1"/>
</dbReference>
<organism evidence="10 11">
    <name type="scientific">Microcaecilia unicolor</name>
    <dbReference type="NCBI Taxonomy" id="1415580"/>
    <lineage>
        <taxon>Eukaryota</taxon>
        <taxon>Metazoa</taxon>
        <taxon>Chordata</taxon>
        <taxon>Craniata</taxon>
        <taxon>Vertebrata</taxon>
        <taxon>Euteleostomi</taxon>
        <taxon>Amphibia</taxon>
        <taxon>Gymnophiona</taxon>
        <taxon>Siphonopidae</taxon>
        <taxon>Microcaecilia</taxon>
    </lineage>
</organism>
<sequence>MDTLVDDDISILNHENAESAEKRAQETPISAFAGDESVASHFALTKAYEDIKKRLKETEKENSLLKRRVRLLEDKLLCTRLEEEPNIVGRNQVNKAYLAYREVCIERDNLKNKLDKKVRENVESMKTLNEQLQTKEVELLQLKTEVETQQVIKDLTQKPNEYEINIHSLAQELWKMKKEYETLRSEIQSEHKKTPERWYVGGKDLREGRENQSLKNVQHAYQELKREMSNLHLVTEVQAEVLRKLRATVTVTKKVSPCTPVQCVEDLERDSTKVHLVSSTAIYKNHACPSQEDQILCHAIASPAQGDARLLPERVNLRLQTNERLSPLGGSSFQEHNSYGKISLEDNSWVFPSPPKPTSTLFWETNHNSSSFNYPGSYFDKQKLNNHLKG</sequence>
<dbReference type="OrthoDB" id="8744179at2759"/>
<evidence type="ECO:0000256" key="3">
    <source>
        <dbReference type="ARBA" id="ARBA00022553"/>
    </source>
</evidence>